<reference evidence="2" key="1">
    <citation type="submission" date="2020-07" db="EMBL/GenBank/DDBJ databases">
        <title>The High-quality genome of the commercially important snow crab, Chionoecetes opilio.</title>
        <authorList>
            <person name="Jeong J.-H."/>
            <person name="Ryu S."/>
        </authorList>
    </citation>
    <scope>NUCLEOTIDE SEQUENCE</scope>
    <source>
        <strain evidence="2">MADBK_172401_WGS</strain>
        <tissue evidence="2">Digestive gland</tissue>
    </source>
</reference>
<dbReference type="AlphaFoldDB" id="A0A8J5CFM9"/>
<comment type="caution">
    <text evidence="2">The sequence shown here is derived from an EMBL/GenBank/DDBJ whole genome shotgun (WGS) entry which is preliminary data.</text>
</comment>
<dbReference type="Proteomes" id="UP000770661">
    <property type="component" value="Unassembled WGS sequence"/>
</dbReference>
<dbReference type="EMBL" id="JACEEZ010012935">
    <property type="protein sequence ID" value="KAG0720393.1"/>
    <property type="molecule type" value="Genomic_DNA"/>
</dbReference>
<keyword evidence="3" id="KW-1185">Reference proteome</keyword>
<feature type="region of interest" description="Disordered" evidence="1">
    <location>
        <begin position="1"/>
        <end position="60"/>
    </location>
</feature>
<name>A0A8J5CFM9_CHIOP</name>
<accession>A0A8J5CFM9</accession>
<protein>
    <submittedName>
        <fullName evidence="2">Uncharacterized protein</fullName>
    </submittedName>
</protein>
<sequence length="118" mass="13028">MEAPGRRKGFGWPYHRGKCSKTLGRNRSDDLSLTPASSTSSRPLQPRFCPSNELPGAQEGTRRIFSCEEDGIGPPYRQRGTGGVFRPNAGPTSRYLLVSPFHDFPAAFLSRNSCRGRV</sequence>
<proteinExistence type="predicted"/>
<evidence type="ECO:0000313" key="3">
    <source>
        <dbReference type="Proteomes" id="UP000770661"/>
    </source>
</evidence>
<organism evidence="2 3">
    <name type="scientific">Chionoecetes opilio</name>
    <name type="common">Atlantic snow crab</name>
    <name type="synonym">Cancer opilio</name>
    <dbReference type="NCBI Taxonomy" id="41210"/>
    <lineage>
        <taxon>Eukaryota</taxon>
        <taxon>Metazoa</taxon>
        <taxon>Ecdysozoa</taxon>
        <taxon>Arthropoda</taxon>
        <taxon>Crustacea</taxon>
        <taxon>Multicrustacea</taxon>
        <taxon>Malacostraca</taxon>
        <taxon>Eumalacostraca</taxon>
        <taxon>Eucarida</taxon>
        <taxon>Decapoda</taxon>
        <taxon>Pleocyemata</taxon>
        <taxon>Brachyura</taxon>
        <taxon>Eubrachyura</taxon>
        <taxon>Majoidea</taxon>
        <taxon>Majidae</taxon>
        <taxon>Chionoecetes</taxon>
    </lineage>
</organism>
<gene>
    <name evidence="2" type="ORF">GWK47_048597</name>
</gene>
<feature type="compositionally biased region" description="Polar residues" evidence="1">
    <location>
        <begin position="34"/>
        <end position="43"/>
    </location>
</feature>
<evidence type="ECO:0000256" key="1">
    <source>
        <dbReference type="SAM" id="MobiDB-lite"/>
    </source>
</evidence>
<evidence type="ECO:0000313" key="2">
    <source>
        <dbReference type="EMBL" id="KAG0720393.1"/>
    </source>
</evidence>